<feature type="non-terminal residue" evidence="1">
    <location>
        <position position="1"/>
    </location>
</feature>
<sequence>RLFDLFCPGVHALVRGALIDRSYNGITMILQYHRYFGSMRMWFEQVPDKPNTYRMHTRKGSPSPPLQFGDPGEITFKNHDPNKPHSLPSAALLEVHAACCKILNASGAGEYLEKLLRDLDEIDVLAEDGSTGLEALWIASGLVRAQV</sequence>
<organism evidence="1 2">
    <name type="scientific">Sphaerosporella brunnea</name>
    <dbReference type="NCBI Taxonomy" id="1250544"/>
    <lineage>
        <taxon>Eukaryota</taxon>
        <taxon>Fungi</taxon>
        <taxon>Dikarya</taxon>
        <taxon>Ascomycota</taxon>
        <taxon>Pezizomycotina</taxon>
        <taxon>Pezizomycetes</taxon>
        <taxon>Pezizales</taxon>
        <taxon>Pyronemataceae</taxon>
        <taxon>Sphaerosporella</taxon>
    </lineage>
</organism>
<evidence type="ECO:0008006" key="3">
    <source>
        <dbReference type="Google" id="ProtNLM"/>
    </source>
</evidence>
<protein>
    <recommendedName>
        <fullName evidence="3">HNH nuclease domain-containing protein</fullName>
    </recommendedName>
</protein>
<dbReference type="AlphaFoldDB" id="A0A5J5F804"/>
<reference evidence="1 2" key="1">
    <citation type="submission" date="2019-09" db="EMBL/GenBank/DDBJ databases">
        <title>Draft genome of the ectomycorrhizal ascomycete Sphaerosporella brunnea.</title>
        <authorList>
            <consortium name="DOE Joint Genome Institute"/>
            <person name="Benucci G.M."/>
            <person name="Marozzi G."/>
            <person name="Antonielli L."/>
            <person name="Sanchez S."/>
            <person name="Marco P."/>
            <person name="Wang X."/>
            <person name="Falini L.B."/>
            <person name="Barry K."/>
            <person name="Haridas S."/>
            <person name="Lipzen A."/>
            <person name="Labutti K."/>
            <person name="Grigoriev I.V."/>
            <person name="Murat C."/>
            <person name="Martin F."/>
            <person name="Albertini E."/>
            <person name="Donnini D."/>
            <person name="Bonito G."/>
        </authorList>
    </citation>
    <scope>NUCLEOTIDE SEQUENCE [LARGE SCALE GENOMIC DNA]</scope>
    <source>
        <strain evidence="1 2">Sb_GMNB300</strain>
    </source>
</reference>
<proteinExistence type="predicted"/>
<keyword evidence="2" id="KW-1185">Reference proteome</keyword>
<dbReference type="InParanoid" id="A0A5J5F804"/>
<dbReference type="EMBL" id="VXIS01000019">
    <property type="protein sequence ID" value="KAA8912884.1"/>
    <property type="molecule type" value="Genomic_DNA"/>
</dbReference>
<dbReference type="Proteomes" id="UP000326924">
    <property type="component" value="Unassembled WGS sequence"/>
</dbReference>
<dbReference type="OrthoDB" id="2104739at2759"/>
<name>A0A5J5F804_9PEZI</name>
<accession>A0A5J5F804</accession>
<evidence type="ECO:0000313" key="1">
    <source>
        <dbReference type="EMBL" id="KAA8912884.1"/>
    </source>
</evidence>
<gene>
    <name evidence="1" type="ORF">FN846DRAFT_772846</name>
</gene>
<comment type="caution">
    <text evidence="1">The sequence shown here is derived from an EMBL/GenBank/DDBJ whole genome shotgun (WGS) entry which is preliminary data.</text>
</comment>
<evidence type="ECO:0000313" key="2">
    <source>
        <dbReference type="Proteomes" id="UP000326924"/>
    </source>
</evidence>